<dbReference type="Gene3D" id="2.60.120.10">
    <property type="entry name" value="Jelly Rolls"/>
    <property type="match status" value="1"/>
</dbReference>
<evidence type="ECO:0000256" key="6">
    <source>
        <dbReference type="ARBA" id="ARBA00023134"/>
    </source>
</evidence>
<evidence type="ECO:0000256" key="4">
    <source>
        <dbReference type="ARBA" id="ARBA00022695"/>
    </source>
</evidence>
<feature type="domain" description="Nucleotidyl transferase" evidence="9">
    <location>
        <begin position="6"/>
        <end position="282"/>
    </location>
</feature>
<dbReference type="InterPro" id="IPR049577">
    <property type="entry name" value="GMPP_N"/>
</dbReference>
<dbReference type="InterPro" id="IPR011051">
    <property type="entry name" value="RmlC_Cupin_sf"/>
</dbReference>
<keyword evidence="13" id="KW-1185">Reference proteome</keyword>
<keyword evidence="12" id="KW-0413">Isomerase</keyword>
<evidence type="ECO:0000256" key="5">
    <source>
        <dbReference type="ARBA" id="ARBA00022741"/>
    </source>
</evidence>
<evidence type="ECO:0000313" key="13">
    <source>
        <dbReference type="Proteomes" id="UP000245461"/>
    </source>
</evidence>
<dbReference type="AlphaFoldDB" id="A0A317EIE6"/>
<dbReference type="EMBL" id="QGLE01000002">
    <property type="protein sequence ID" value="PWR25015.1"/>
    <property type="molecule type" value="Genomic_DNA"/>
</dbReference>
<dbReference type="GO" id="GO:0009298">
    <property type="term" value="P:GDP-mannose biosynthetic process"/>
    <property type="evidence" value="ECO:0007669"/>
    <property type="project" value="TreeGrafter"/>
</dbReference>
<dbReference type="Pfam" id="PF01050">
    <property type="entry name" value="MannoseP_isomer"/>
    <property type="match status" value="1"/>
</dbReference>
<dbReference type="GO" id="GO:0000271">
    <property type="term" value="P:polysaccharide biosynthetic process"/>
    <property type="evidence" value="ECO:0007669"/>
    <property type="project" value="InterPro"/>
</dbReference>
<dbReference type="GO" id="GO:0016853">
    <property type="term" value="F:isomerase activity"/>
    <property type="evidence" value="ECO:0007669"/>
    <property type="project" value="UniProtKB-KW"/>
</dbReference>
<comment type="catalytic activity">
    <reaction evidence="7">
        <text>alpha-D-mannose 1-phosphate + GTP + H(+) = GDP-alpha-D-mannose + diphosphate</text>
        <dbReference type="Rhea" id="RHEA:15229"/>
        <dbReference type="ChEBI" id="CHEBI:15378"/>
        <dbReference type="ChEBI" id="CHEBI:33019"/>
        <dbReference type="ChEBI" id="CHEBI:37565"/>
        <dbReference type="ChEBI" id="CHEBI:57527"/>
        <dbReference type="ChEBI" id="CHEBI:58409"/>
        <dbReference type="EC" id="2.7.7.13"/>
    </reaction>
</comment>
<dbReference type="GO" id="GO:0005525">
    <property type="term" value="F:GTP binding"/>
    <property type="evidence" value="ECO:0007669"/>
    <property type="project" value="UniProtKB-KW"/>
</dbReference>
<comment type="similarity">
    <text evidence="1 8">Belongs to the mannose-6-phosphate isomerase type 2 family.</text>
</comment>
<evidence type="ECO:0000259" key="10">
    <source>
        <dbReference type="Pfam" id="PF01050"/>
    </source>
</evidence>
<feature type="domain" description="MannoseP isomerase/GMP-like beta-helix" evidence="11">
    <location>
        <begin position="293"/>
        <end position="344"/>
    </location>
</feature>
<keyword evidence="3 12" id="KW-0808">Transferase</keyword>
<dbReference type="PANTHER" id="PTHR46390:SF1">
    <property type="entry name" value="MANNOSE-1-PHOSPHATE GUANYLYLTRANSFERASE"/>
    <property type="match status" value="1"/>
</dbReference>
<reference evidence="12 13" key="1">
    <citation type="submission" date="2018-05" db="EMBL/GenBank/DDBJ databases">
        <title>Zavarzinia sp. HR-AS.</title>
        <authorList>
            <person name="Lee Y."/>
            <person name="Jeon C.O."/>
        </authorList>
    </citation>
    <scope>NUCLEOTIDE SEQUENCE [LARGE SCALE GENOMIC DNA]</scope>
    <source>
        <strain evidence="12 13">HR-AS</strain>
    </source>
</reference>
<dbReference type="Pfam" id="PF22640">
    <property type="entry name" value="ManC_GMP_beta-helix"/>
    <property type="match status" value="1"/>
</dbReference>
<protein>
    <recommendedName>
        <fullName evidence="2">mannose-1-phosphate guanylyltransferase</fullName>
        <ecNumber evidence="2">2.7.7.13</ecNumber>
    </recommendedName>
</protein>
<dbReference type="OrthoDB" id="9806359at2"/>
<dbReference type="InterPro" id="IPR014710">
    <property type="entry name" value="RmlC-like_jellyroll"/>
</dbReference>
<dbReference type="InterPro" id="IPR051161">
    <property type="entry name" value="Mannose-6P_isomerase_type2"/>
</dbReference>
<keyword evidence="4 12" id="KW-0548">Nucleotidyltransferase</keyword>
<evidence type="ECO:0000259" key="11">
    <source>
        <dbReference type="Pfam" id="PF22640"/>
    </source>
</evidence>
<keyword evidence="5" id="KW-0547">Nucleotide-binding</keyword>
<gene>
    <name evidence="12" type="ORF">DKG74_04405</name>
</gene>
<evidence type="ECO:0000313" key="12">
    <source>
        <dbReference type="EMBL" id="PWR25015.1"/>
    </source>
</evidence>
<dbReference type="InterPro" id="IPR005835">
    <property type="entry name" value="NTP_transferase_dom"/>
</dbReference>
<dbReference type="PANTHER" id="PTHR46390">
    <property type="entry name" value="MANNOSE-1-PHOSPHATE GUANYLYLTRANSFERASE"/>
    <property type="match status" value="1"/>
</dbReference>
<name>A0A317EIE6_9PROT</name>
<dbReference type="EC" id="2.7.7.13" evidence="2"/>
<dbReference type="InterPro" id="IPR001538">
    <property type="entry name" value="Man6P_isomerase-2_C"/>
</dbReference>
<dbReference type="Proteomes" id="UP000245461">
    <property type="component" value="Unassembled WGS sequence"/>
</dbReference>
<feature type="domain" description="Mannose-6-phosphate isomerase type II C-terminal" evidence="10">
    <location>
        <begin position="348"/>
        <end position="454"/>
    </location>
</feature>
<dbReference type="InterPro" id="IPR029044">
    <property type="entry name" value="Nucleotide-diphossugar_trans"/>
</dbReference>
<dbReference type="SUPFAM" id="SSF51182">
    <property type="entry name" value="RmlC-like cupins"/>
    <property type="match status" value="1"/>
</dbReference>
<evidence type="ECO:0000256" key="2">
    <source>
        <dbReference type="ARBA" id="ARBA00012387"/>
    </source>
</evidence>
<evidence type="ECO:0000256" key="3">
    <source>
        <dbReference type="ARBA" id="ARBA00022679"/>
    </source>
</evidence>
<dbReference type="FunFam" id="3.90.550.10:FF:000046">
    <property type="entry name" value="Mannose-1-phosphate guanylyltransferase (GDP)"/>
    <property type="match status" value="1"/>
</dbReference>
<accession>A0A317EIE6</accession>
<dbReference type="NCBIfam" id="TIGR01479">
    <property type="entry name" value="GMP_PMI"/>
    <property type="match status" value="1"/>
</dbReference>
<keyword evidence="6" id="KW-0342">GTP-binding</keyword>
<organism evidence="12 13">
    <name type="scientific">Zavarzinia aquatilis</name>
    <dbReference type="NCBI Taxonomy" id="2211142"/>
    <lineage>
        <taxon>Bacteria</taxon>
        <taxon>Pseudomonadati</taxon>
        <taxon>Pseudomonadota</taxon>
        <taxon>Alphaproteobacteria</taxon>
        <taxon>Rhodospirillales</taxon>
        <taxon>Zavarziniaceae</taxon>
        <taxon>Zavarzinia</taxon>
    </lineage>
</organism>
<dbReference type="Gene3D" id="3.90.550.10">
    <property type="entry name" value="Spore Coat Polysaccharide Biosynthesis Protein SpsA, Chain A"/>
    <property type="match status" value="1"/>
</dbReference>
<evidence type="ECO:0000256" key="1">
    <source>
        <dbReference type="ARBA" id="ARBA00006115"/>
    </source>
</evidence>
<evidence type="ECO:0000256" key="7">
    <source>
        <dbReference type="ARBA" id="ARBA00047343"/>
    </source>
</evidence>
<sequence length="459" mass="48465">MSTIVPVVLCGGSGSRLWPASRSSYPKQFLTFADETSLFQQAVARVAGIGRPLIVTNAAYRFLVAEQLRLIGVEADILLEPFGRDSCAAIAAAAAFAVRRDPAATMVVVAADHAIPDTDVFLADVALAVEAAGQGLLVCFGLKPTSPATGYGYIRPGRPLLGGKVHEIGAFVEKPDLETAKRYVAEGLLWNSGNFAYRADVFLSELAAFQPAVLAAADAAVAKAARDFDFVLLDPEAFGQAPKISVDYAVMERTARAAVIAARFDWSDVGTWSAVQGVSPADENGCAVVGDGIVADSRNCFVYSPDKLTVVGGLENVIVATTKDAVLVVSRDYSEHVKQLVGKLEKGGRSEASHHRETLRPWGAFEALDAGDGYSVKRITVKPGGRLVLQSRLRIPEYWIVVGGTAVIGTGAESQTVLAGQAVHIPVGDKRVIDNPGELPLRLIEVQTGATGGETSAYD</sequence>
<dbReference type="RefSeq" id="WP_109903037.1">
    <property type="nucleotide sequence ID" value="NZ_QGLE01000002.1"/>
</dbReference>
<dbReference type="InterPro" id="IPR054566">
    <property type="entry name" value="ManC/GMP-like_b-helix"/>
</dbReference>
<dbReference type="InterPro" id="IPR006375">
    <property type="entry name" value="Man1P_GuaTrfase/Man6P_Isoase"/>
</dbReference>
<dbReference type="Pfam" id="PF00483">
    <property type="entry name" value="NTP_transferase"/>
    <property type="match status" value="1"/>
</dbReference>
<dbReference type="CDD" id="cd02213">
    <property type="entry name" value="cupin_PMI_typeII_C"/>
    <property type="match status" value="1"/>
</dbReference>
<evidence type="ECO:0000259" key="9">
    <source>
        <dbReference type="Pfam" id="PF00483"/>
    </source>
</evidence>
<proteinExistence type="inferred from homology"/>
<dbReference type="GO" id="GO:0004475">
    <property type="term" value="F:mannose-1-phosphate guanylyltransferase (GTP) activity"/>
    <property type="evidence" value="ECO:0007669"/>
    <property type="project" value="UniProtKB-EC"/>
</dbReference>
<dbReference type="SUPFAM" id="SSF53448">
    <property type="entry name" value="Nucleotide-diphospho-sugar transferases"/>
    <property type="match status" value="1"/>
</dbReference>
<dbReference type="CDD" id="cd02509">
    <property type="entry name" value="GDP-M1P_Guanylyltransferase"/>
    <property type="match status" value="1"/>
</dbReference>
<comment type="caution">
    <text evidence="12">The sequence shown here is derived from an EMBL/GenBank/DDBJ whole genome shotgun (WGS) entry which is preliminary data.</text>
</comment>
<evidence type="ECO:0000256" key="8">
    <source>
        <dbReference type="RuleBase" id="RU004190"/>
    </source>
</evidence>